<dbReference type="Gramene" id="TVU18143">
    <property type="protein sequence ID" value="TVU18143"/>
    <property type="gene ID" value="EJB05_34217"/>
</dbReference>
<protein>
    <submittedName>
        <fullName evidence="1">Uncharacterized protein</fullName>
    </submittedName>
</protein>
<proteinExistence type="predicted"/>
<sequence>MAARLPSLYLRRAALELEDACLPWGSDAVRYSPEDLLPKSTYCQRVEKQQRQSREGQVLNKNKKKGRYLRLGNIAASAINDIFPSSREMRVH</sequence>
<name>A0A5J9U366_9POAL</name>
<dbReference type="AlphaFoldDB" id="A0A5J9U366"/>
<evidence type="ECO:0000313" key="1">
    <source>
        <dbReference type="EMBL" id="TVU18143.1"/>
    </source>
</evidence>
<dbReference type="EMBL" id="RWGY01000029">
    <property type="protein sequence ID" value="TVU18143.1"/>
    <property type="molecule type" value="Genomic_DNA"/>
</dbReference>
<dbReference type="Proteomes" id="UP000324897">
    <property type="component" value="Chromosome 7"/>
</dbReference>
<gene>
    <name evidence="1" type="ORF">EJB05_34217</name>
</gene>
<feature type="non-terminal residue" evidence="1">
    <location>
        <position position="1"/>
    </location>
</feature>
<evidence type="ECO:0000313" key="2">
    <source>
        <dbReference type="Proteomes" id="UP000324897"/>
    </source>
</evidence>
<comment type="caution">
    <text evidence="1">The sequence shown here is derived from an EMBL/GenBank/DDBJ whole genome shotgun (WGS) entry which is preliminary data.</text>
</comment>
<accession>A0A5J9U366</accession>
<organism evidence="1 2">
    <name type="scientific">Eragrostis curvula</name>
    <name type="common">weeping love grass</name>
    <dbReference type="NCBI Taxonomy" id="38414"/>
    <lineage>
        <taxon>Eukaryota</taxon>
        <taxon>Viridiplantae</taxon>
        <taxon>Streptophyta</taxon>
        <taxon>Embryophyta</taxon>
        <taxon>Tracheophyta</taxon>
        <taxon>Spermatophyta</taxon>
        <taxon>Magnoliopsida</taxon>
        <taxon>Liliopsida</taxon>
        <taxon>Poales</taxon>
        <taxon>Poaceae</taxon>
        <taxon>PACMAD clade</taxon>
        <taxon>Chloridoideae</taxon>
        <taxon>Eragrostideae</taxon>
        <taxon>Eragrostidinae</taxon>
        <taxon>Eragrostis</taxon>
    </lineage>
</organism>
<reference evidence="1 2" key="1">
    <citation type="journal article" date="2019" name="Sci. Rep.">
        <title>A high-quality genome of Eragrostis curvula grass provides insights into Poaceae evolution and supports new strategies to enhance forage quality.</title>
        <authorList>
            <person name="Carballo J."/>
            <person name="Santos B.A.C.M."/>
            <person name="Zappacosta D."/>
            <person name="Garbus I."/>
            <person name="Selva J.P."/>
            <person name="Gallo C.A."/>
            <person name="Diaz A."/>
            <person name="Albertini E."/>
            <person name="Caccamo M."/>
            <person name="Echenique V."/>
        </authorList>
    </citation>
    <scope>NUCLEOTIDE SEQUENCE [LARGE SCALE GENOMIC DNA]</scope>
    <source>
        <strain evidence="2">cv. Victoria</strain>
        <tissue evidence="1">Leaf</tissue>
    </source>
</reference>
<keyword evidence="2" id="KW-1185">Reference proteome</keyword>